<dbReference type="Pfam" id="PF18726">
    <property type="entry name" value="HEPN_SAV_6107"/>
    <property type="match status" value="1"/>
</dbReference>
<protein>
    <recommendedName>
        <fullName evidence="1">SAV-6107-like HEPN domain-containing protein</fullName>
    </recommendedName>
</protein>
<feature type="domain" description="SAV-6107-like HEPN" evidence="1">
    <location>
        <begin position="29"/>
        <end position="126"/>
    </location>
</feature>
<dbReference type="InterPro" id="IPR040891">
    <property type="entry name" value="HEPN_SAV_6107"/>
</dbReference>
<proteinExistence type="predicted"/>
<evidence type="ECO:0000259" key="1">
    <source>
        <dbReference type="Pfam" id="PF18726"/>
    </source>
</evidence>
<name>A0A1M5L7H5_9ACTN</name>
<reference evidence="3" key="1">
    <citation type="submission" date="2016-11" db="EMBL/GenBank/DDBJ databases">
        <authorList>
            <person name="Varghese N."/>
            <person name="Submissions S."/>
        </authorList>
    </citation>
    <scope>NUCLEOTIDE SEQUENCE [LARGE SCALE GENOMIC DNA]</scope>
    <source>
        <strain evidence="3">DSM 45627</strain>
    </source>
</reference>
<dbReference type="EMBL" id="FQVU01000003">
    <property type="protein sequence ID" value="SHG60978.1"/>
    <property type="molecule type" value="Genomic_DNA"/>
</dbReference>
<gene>
    <name evidence="2" type="ORF">SAMN05443575_2375</name>
</gene>
<sequence>MPTTAEHPIVSRGSAVGLLVQARAVLLDAVATPEAGERFRLAQLSALRTAAAVVAGRGRPASSRRRLLSVWVLLERVAPEYAEWAALFAAGAPVRAAVEAGAVSAVSSRAADDQLRAATEFLALVENGLGMLAA</sequence>
<organism evidence="2 3">
    <name type="scientific">Jatrophihabitans endophyticus</name>
    <dbReference type="NCBI Taxonomy" id="1206085"/>
    <lineage>
        <taxon>Bacteria</taxon>
        <taxon>Bacillati</taxon>
        <taxon>Actinomycetota</taxon>
        <taxon>Actinomycetes</taxon>
        <taxon>Jatrophihabitantales</taxon>
        <taxon>Jatrophihabitantaceae</taxon>
        <taxon>Jatrophihabitans</taxon>
    </lineage>
</organism>
<dbReference type="RefSeq" id="WP_143168146.1">
    <property type="nucleotide sequence ID" value="NZ_FQVU01000003.1"/>
</dbReference>
<accession>A0A1M5L7H5</accession>
<dbReference type="AlphaFoldDB" id="A0A1M5L7H5"/>
<evidence type="ECO:0000313" key="2">
    <source>
        <dbReference type="EMBL" id="SHG60978.1"/>
    </source>
</evidence>
<dbReference type="STRING" id="1206085.SAMN05443575_2375"/>
<keyword evidence="3" id="KW-1185">Reference proteome</keyword>
<evidence type="ECO:0000313" key="3">
    <source>
        <dbReference type="Proteomes" id="UP000186132"/>
    </source>
</evidence>
<dbReference type="Proteomes" id="UP000186132">
    <property type="component" value="Unassembled WGS sequence"/>
</dbReference>